<feature type="compositionally biased region" description="Polar residues" evidence="1">
    <location>
        <begin position="306"/>
        <end position="326"/>
    </location>
</feature>
<dbReference type="EMBL" id="GL379796">
    <property type="protein sequence ID" value="EGT31445.1"/>
    <property type="molecule type" value="Genomic_DNA"/>
</dbReference>
<name>G0MJ27_CAEBE</name>
<dbReference type="Pfam" id="PF03761">
    <property type="entry name" value="DUF316"/>
    <property type="match status" value="1"/>
</dbReference>
<feature type="compositionally biased region" description="Polar residues" evidence="1">
    <location>
        <begin position="355"/>
        <end position="367"/>
    </location>
</feature>
<dbReference type="FunCoup" id="G0MJ27">
    <property type="interactions" value="142"/>
</dbReference>
<feature type="region of interest" description="Disordered" evidence="1">
    <location>
        <begin position="401"/>
        <end position="420"/>
    </location>
</feature>
<feature type="compositionally biased region" description="Polar residues" evidence="1">
    <location>
        <begin position="335"/>
        <end position="345"/>
    </location>
</feature>
<dbReference type="HOGENOM" id="CLU_593442_0_0_1"/>
<evidence type="ECO:0000256" key="1">
    <source>
        <dbReference type="SAM" id="MobiDB-lite"/>
    </source>
</evidence>
<evidence type="ECO:0000313" key="3">
    <source>
        <dbReference type="Proteomes" id="UP000008068"/>
    </source>
</evidence>
<feature type="region of interest" description="Disordered" evidence="1">
    <location>
        <begin position="293"/>
        <end position="367"/>
    </location>
</feature>
<dbReference type="InParanoid" id="G0MJ27"/>
<dbReference type="PANTHER" id="PTHR34005">
    <property type="entry name" value="PROTEIN CBG15054-RELATED"/>
    <property type="match status" value="1"/>
</dbReference>
<dbReference type="OrthoDB" id="5877508at2759"/>
<keyword evidence="3" id="KW-1185">Reference proteome</keyword>
<dbReference type="Proteomes" id="UP000008068">
    <property type="component" value="Unassembled WGS sequence"/>
</dbReference>
<reference evidence="3" key="1">
    <citation type="submission" date="2011-07" db="EMBL/GenBank/DDBJ databases">
        <authorList>
            <consortium name="Caenorhabditis brenneri Sequencing and Analysis Consortium"/>
            <person name="Wilson R.K."/>
        </authorList>
    </citation>
    <scope>NUCLEOTIDE SEQUENCE [LARGE SCALE GENOMIC DNA]</scope>
    <source>
        <strain evidence="3">PB2801</strain>
    </source>
</reference>
<accession>G0MJ27</accession>
<organism evidence="3">
    <name type="scientific">Caenorhabditis brenneri</name>
    <name type="common">Nematode worm</name>
    <dbReference type="NCBI Taxonomy" id="135651"/>
    <lineage>
        <taxon>Eukaryota</taxon>
        <taxon>Metazoa</taxon>
        <taxon>Ecdysozoa</taxon>
        <taxon>Nematoda</taxon>
        <taxon>Chromadorea</taxon>
        <taxon>Rhabditida</taxon>
        <taxon>Rhabditina</taxon>
        <taxon>Rhabditomorpha</taxon>
        <taxon>Rhabditoidea</taxon>
        <taxon>Rhabditidae</taxon>
        <taxon>Peloderinae</taxon>
        <taxon>Caenorhabditis</taxon>
    </lineage>
</organism>
<dbReference type="PANTHER" id="PTHR34005:SF7">
    <property type="entry name" value="PROTEIN CBG26726"/>
    <property type="match status" value="1"/>
</dbReference>
<sequence>MNLQSIQILSIAIGVSYSLHNPSSPRLLTPGENLERLKSCGRNYADTDEKKWFWVAQSGDLTMFANRISKRHFITFSSLLVARHDQWMNTEETINRVCDDGINLRVPPKQLSYLRIVTSDCFSVNPKDHINCLVAIPVNAWIPHFCESEPEDRTPMIIEVAEDMSKSNGIMCVAGDDAHSVRRFSWAQMYVLRDEDGLNKWNVQIMSISQESYFISNNDIFTDNSDYSGLLFQSVNGAKHLIGYRDSRSEDPLQFHRLSWFSDEICKLTGICEPKKQPQVTLEVPSIIESTESMELEETTPGYSEVPSTVSAEPLSSTSMQTTTPGVPSEEPEAMQTTTGGSEVFSTVPGPPTSELKTTVPPVTSTTGANETEALQTGVSEGSKTYTVPTVKTTVLPVRTTVTPSTCSPRGPENPSHRIPRSQCMTMRNMKINRLGRMRKWIILDIGHKSMWLAEEVWLED</sequence>
<dbReference type="AlphaFoldDB" id="G0MJ27"/>
<dbReference type="OMA" id="CIDGTEN"/>
<evidence type="ECO:0000313" key="2">
    <source>
        <dbReference type="EMBL" id="EGT31445.1"/>
    </source>
</evidence>
<gene>
    <name evidence="2" type="ORF">CAEBREN_08227</name>
</gene>
<protein>
    <submittedName>
        <fullName evidence="2">Uncharacterized protein</fullName>
    </submittedName>
</protein>
<dbReference type="InterPro" id="IPR005514">
    <property type="entry name" value="DUF316"/>
</dbReference>
<proteinExistence type="predicted"/>